<dbReference type="PANTHER" id="PTHR43808">
    <property type="entry name" value="ACETYLORNITHINE DEACETYLASE"/>
    <property type="match status" value="1"/>
</dbReference>
<keyword evidence="10" id="KW-0170">Cobalt</keyword>
<comment type="subcellular location">
    <subcellularLocation>
        <location evidence="2">Cytoplasm</location>
    </subcellularLocation>
</comment>
<dbReference type="InterPro" id="IPR036264">
    <property type="entry name" value="Bact_exopeptidase_dim_dom"/>
</dbReference>
<dbReference type="NCBIfam" id="TIGR01892">
    <property type="entry name" value="AcOrn-deacetyl"/>
    <property type="match status" value="1"/>
</dbReference>
<evidence type="ECO:0000313" key="12">
    <source>
        <dbReference type="EMBL" id="SEB49765.1"/>
    </source>
</evidence>
<evidence type="ECO:0000259" key="11">
    <source>
        <dbReference type="Pfam" id="PF07687"/>
    </source>
</evidence>
<evidence type="ECO:0000256" key="6">
    <source>
        <dbReference type="ARBA" id="ARBA00022605"/>
    </source>
</evidence>
<dbReference type="OrthoDB" id="9792335at2"/>
<keyword evidence="6" id="KW-0028">Amino-acid biosynthesis</keyword>
<evidence type="ECO:0000256" key="3">
    <source>
        <dbReference type="ARBA" id="ARBA00005691"/>
    </source>
</evidence>
<dbReference type="InterPro" id="IPR011650">
    <property type="entry name" value="Peptidase_M20_dimer"/>
</dbReference>
<dbReference type="PANTHER" id="PTHR43808:SF31">
    <property type="entry name" value="N-ACETYL-L-CITRULLINE DEACETYLASE"/>
    <property type="match status" value="1"/>
</dbReference>
<dbReference type="EMBL" id="FNSD01000001">
    <property type="protein sequence ID" value="SEB49765.1"/>
    <property type="molecule type" value="Genomic_DNA"/>
</dbReference>
<evidence type="ECO:0000256" key="4">
    <source>
        <dbReference type="ARBA" id="ARBA00022490"/>
    </source>
</evidence>
<evidence type="ECO:0000256" key="8">
    <source>
        <dbReference type="ARBA" id="ARBA00022801"/>
    </source>
</evidence>
<dbReference type="Proteomes" id="UP000182409">
    <property type="component" value="Unassembled WGS sequence"/>
</dbReference>
<organism evidence="12 13">
    <name type="scientific">Terriglobus roseus</name>
    <dbReference type="NCBI Taxonomy" id="392734"/>
    <lineage>
        <taxon>Bacteria</taxon>
        <taxon>Pseudomonadati</taxon>
        <taxon>Acidobacteriota</taxon>
        <taxon>Terriglobia</taxon>
        <taxon>Terriglobales</taxon>
        <taxon>Acidobacteriaceae</taxon>
        <taxon>Terriglobus</taxon>
    </lineage>
</organism>
<keyword evidence="7" id="KW-0479">Metal-binding</keyword>
<dbReference type="CDD" id="cd03894">
    <property type="entry name" value="M20_ArgE"/>
    <property type="match status" value="1"/>
</dbReference>
<dbReference type="SUPFAM" id="SSF55031">
    <property type="entry name" value="Bacterial exopeptidase dimerisation domain"/>
    <property type="match status" value="1"/>
</dbReference>
<dbReference type="SUPFAM" id="SSF53187">
    <property type="entry name" value="Zn-dependent exopeptidases"/>
    <property type="match status" value="1"/>
</dbReference>
<dbReference type="GO" id="GO:0046872">
    <property type="term" value="F:metal ion binding"/>
    <property type="evidence" value="ECO:0007669"/>
    <property type="project" value="UniProtKB-KW"/>
</dbReference>
<dbReference type="GO" id="GO:0006526">
    <property type="term" value="P:L-arginine biosynthetic process"/>
    <property type="evidence" value="ECO:0007669"/>
    <property type="project" value="UniProtKB-KW"/>
</dbReference>
<name>A0A1H4JV84_9BACT</name>
<evidence type="ECO:0000256" key="9">
    <source>
        <dbReference type="ARBA" id="ARBA00022833"/>
    </source>
</evidence>
<protein>
    <submittedName>
        <fullName evidence="12">Acetylornithine deacetylase</fullName>
    </submittedName>
</protein>
<evidence type="ECO:0000256" key="10">
    <source>
        <dbReference type="ARBA" id="ARBA00023285"/>
    </source>
</evidence>
<keyword evidence="5" id="KW-0055">Arginine biosynthesis</keyword>
<dbReference type="Pfam" id="PF01546">
    <property type="entry name" value="Peptidase_M20"/>
    <property type="match status" value="1"/>
</dbReference>
<dbReference type="InterPro" id="IPR050072">
    <property type="entry name" value="Peptidase_M20A"/>
</dbReference>
<feature type="domain" description="Peptidase M20 dimerisation" evidence="11">
    <location>
        <begin position="178"/>
        <end position="285"/>
    </location>
</feature>
<sequence length="395" mass="43812">MSIHNEMRFPWVERLLRFDTTSEKSNLDLIDDVAAYLGQMNIDVSLTYNRERTKANLFATIPNNNGDINNGIVLSGHTDVVPTTGQAWTVDPYDATYRDGRIYGRGACDMKGFLGVVLEEVTAMTQARLSVPLHLSLSFDEEVGCAGIPHLLADLARRGINPRGCIVGEPTSMRMVLSHKSIHTFRCQVRGRAAHSSLQTQGVNAIEYAAQIVERLRLLAQRYRTEGPFDHRFEVPYLTAQTGRMNGGIAVNTVPDECSLEFEFRNLPTINPETIRREITDFVESNISAEMVRLAPEAGAQVELIASSPALETSPTEFIVELVRELLSDKREERVGYGTEAGLFQAAGIPTVVCGPGDINRAHKADEYVEVSDLVACKQFLRSLVESLQWKEDPG</sequence>
<dbReference type="Pfam" id="PF07687">
    <property type="entry name" value="M20_dimer"/>
    <property type="match status" value="1"/>
</dbReference>
<dbReference type="NCBIfam" id="NF005710">
    <property type="entry name" value="PRK07522.1"/>
    <property type="match status" value="1"/>
</dbReference>
<dbReference type="InterPro" id="IPR001261">
    <property type="entry name" value="ArgE/DapE_CS"/>
</dbReference>
<dbReference type="FunFam" id="3.30.70.360:FF:000003">
    <property type="entry name" value="Acetylornithine deacetylase"/>
    <property type="match status" value="1"/>
</dbReference>
<dbReference type="PROSITE" id="PS00759">
    <property type="entry name" value="ARGE_DAPE_CPG2_2"/>
    <property type="match status" value="1"/>
</dbReference>
<keyword evidence="8" id="KW-0378">Hydrolase</keyword>
<comment type="cofactor">
    <cofactor evidence="1">
        <name>Zn(2+)</name>
        <dbReference type="ChEBI" id="CHEBI:29105"/>
    </cofactor>
</comment>
<keyword evidence="4" id="KW-0963">Cytoplasm</keyword>
<evidence type="ECO:0000313" key="13">
    <source>
        <dbReference type="Proteomes" id="UP000182409"/>
    </source>
</evidence>
<dbReference type="Gene3D" id="3.30.70.360">
    <property type="match status" value="1"/>
</dbReference>
<dbReference type="RefSeq" id="WP_074652466.1">
    <property type="nucleotide sequence ID" value="NZ_FNSD01000001.1"/>
</dbReference>
<evidence type="ECO:0000256" key="5">
    <source>
        <dbReference type="ARBA" id="ARBA00022571"/>
    </source>
</evidence>
<dbReference type="AlphaFoldDB" id="A0A1H4JV84"/>
<keyword evidence="9" id="KW-0862">Zinc</keyword>
<reference evidence="12 13" key="1">
    <citation type="submission" date="2016-10" db="EMBL/GenBank/DDBJ databases">
        <authorList>
            <person name="de Groot N.N."/>
        </authorList>
    </citation>
    <scope>NUCLEOTIDE SEQUENCE [LARGE SCALE GENOMIC DNA]</scope>
    <source>
        <strain evidence="12 13">AB35.6</strain>
    </source>
</reference>
<dbReference type="GO" id="GO:0008777">
    <property type="term" value="F:acetylornithine deacetylase activity"/>
    <property type="evidence" value="ECO:0007669"/>
    <property type="project" value="TreeGrafter"/>
</dbReference>
<proteinExistence type="inferred from homology"/>
<comment type="similarity">
    <text evidence="3">Belongs to the peptidase M20A family. ArgE subfamily.</text>
</comment>
<gene>
    <name evidence="12" type="ORF">SAMN05443244_0818</name>
</gene>
<dbReference type="InterPro" id="IPR010169">
    <property type="entry name" value="AcOrn-deacetyl"/>
</dbReference>
<dbReference type="Gene3D" id="3.40.630.10">
    <property type="entry name" value="Zn peptidases"/>
    <property type="match status" value="1"/>
</dbReference>
<dbReference type="GO" id="GO:0005737">
    <property type="term" value="C:cytoplasm"/>
    <property type="evidence" value="ECO:0007669"/>
    <property type="project" value="UniProtKB-SubCell"/>
</dbReference>
<evidence type="ECO:0000256" key="7">
    <source>
        <dbReference type="ARBA" id="ARBA00022723"/>
    </source>
</evidence>
<evidence type="ECO:0000256" key="2">
    <source>
        <dbReference type="ARBA" id="ARBA00004496"/>
    </source>
</evidence>
<dbReference type="InterPro" id="IPR002933">
    <property type="entry name" value="Peptidase_M20"/>
</dbReference>
<accession>A0A1H4JV84</accession>
<evidence type="ECO:0000256" key="1">
    <source>
        <dbReference type="ARBA" id="ARBA00001947"/>
    </source>
</evidence>